<proteinExistence type="predicted"/>
<dbReference type="InterPro" id="IPR002934">
    <property type="entry name" value="Polymerase_NTP_transf_dom"/>
</dbReference>
<organism evidence="2">
    <name type="scientific">Streptomyces sp. NBC_00049</name>
    <dbReference type="NCBI Taxonomy" id="2903617"/>
    <lineage>
        <taxon>Bacteria</taxon>
        <taxon>Bacillati</taxon>
        <taxon>Actinomycetota</taxon>
        <taxon>Actinomycetes</taxon>
        <taxon>Kitasatosporales</taxon>
        <taxon>Streptomycetaceae</taxon>
        <taxon>Streptomyces</taxon>
    </lineage>
</organism>
<dbReference type="InterPro" id="IPR043519">
    <property type="entry name" value="NT_sf"/>
</dbReference>
<dbReference type="AlphaFoldDB" id="A0AAU2JSG6"/>
<evidence type="ECO:0000259" key="1">
    <source>
        <dbReference type="Pfam" id="PF01909"/>
    </source>
</evidence>
<dbReference type="PROSITE" id="PS50152">
    <property type="entry name" value="25A_SYNTH_3"/>
    <property type="match status" value="1"/>
</dbReference>
<dbReference type="GO" id="GO:0016779">
    <property type="term" value="F:nucleotidyltransferase activity"/>
    <property type="evidence" value="ECO:0007669"/>
    <property type="project" value="InterPro"/>
</dbReference>
<feature type="domain" description="Polymerase nucleotidyl transferase" evidence="1">
    <location>
        <begin position="46"/>
        <end position="81"/>
    </location>
</feature>
<dbReference type="Gene3D" id="3.30.460.10">
    <property type="entry name" value="Beta Polymerase, domain 2"/>
    <property type="match status" value="1"/>
</dbReference>
<sequence>MEHRGLDAYGYFEREGSLGHVQSPFRGVVAAARGRIGEAYGRRLHSAYLYGSVPRGTARPGRSDLDLLLVLQHEPSDEDRDTAEVLARGLDEDFPEVDGVGILLHGKDTVLSEEERFDLGWFLACLCTPLLGADLAEHLPRYRPDSLLARETNGDLGELLPAWRARARAASTPDEYRKLSRSFARRLVRTGFTLVMPRWGGWTSDLAESAAVFGTYYPQRAAQMRAAAAVAQDPVADPAVLRTYIEDLGPWLADEYTARHGAKSRRASLSA</sequence>
<evidence type="ECO:0000313" key="2">
    <source>
        <dbReference type="EMBL" id="WTU75135.1"/>
    </source>
</evidence>
<gene>
    <name evidence="2" type="ORF">OG327_18450</name>
</gene>
<dbReference type="Pfam" id="PF01909">
    <property type="entry name" value="NTP_transf_2"/>
    <property type="match status" value="1"/>
</dbReference>
<dbReference type="EMBL" id="CP108264">
    <property type="protein sequence ID" value="WTU75135.1"/>
    <property type="molecule type" value="Genomic_DNA"/>
</dbReference>
<reference evidence="2" key="1">
    <citation type="submission" date="2022-10" db="EMBL/GenBank/DDBJ databases">
        <title>The complete genomes of actinobacterial strains from the NBC collection.</title>
        <authorList>
            <person name="Joergensen T.S."/>
            <person name="Alvarez Arevalo M."/>
            <person name="Sterndorff E.B."/>
            <person name="Faurdal D."/>
            <person name="Vuksanovic O."/>
            <person name="Mourched A.-S."/>
            <person name="Charusanti P."/>
            <person name="Shaw S."/>
            <person name="Blin K."/>
            <person name="Weber T."/>
        </authorList>
    </citation>
    <scope>NUCLEOTIDE SEQUENCE</scope>
    <source>
        <strain evidence="2">NBC_00049</strain>
    </source>
</reference>
<dbReference type="CDD" id="cd05403">
    <property type="entry name" value="NT_KNTase_like"/>
    <property type="match status" value="1"/>
</dbReference>
<name>A0AAU2JSG6_9ACTN</name>
<dbReference type="SUPFAM" id="SSF81301">
    <property type="entry name" value="Nucleotidyltransferase"/>
    <property type="match status" value="1"/>
</dbReference>
<protein>
    <submittedName>
        <fullName evidence="2">Nucleotidyltransferase domain-containing protein</fullName>
    </submittedName>
</protein>
<accession>A0AAU2JSG6</accession>